<dbReference type="RefSeq" id="XP_033421032.1">
    <property type="nucleotide sequence ID" value="XM_033576368.1"/>
</dbReference>
<evidence type="ECO:0000313" key="3">
    <source>
        <dbReference type="Proteomes" id="UP000324241"/>
    </source>
</evidence>
<organism evidence="2 3">
    <name type="scientific">Aspergillus tanneri</name>
    <dbReference type="NCBI Taxonomy" id="1220188"/>
    <lineage>
        <taxon>Eukaryota</taxon>
        <taxon>Fungi</taxon>
        <taxon>Dikarya</taxon>
        <taxon>Ascomycota</taxon>
        <taxon>Pezizomycotina</taxon>
        <taxon>Eurotiomycetes</taxon>
        <taxon>Eurotiomycetidae</taxon>
        <taxon>Eurotiales</taxon>
        <taxon>Aspergillaceae</taxon>
        <taxon>Aspergillus</taxon>
        <taxon>Aspergillus subgen. Circumdati</taxon>
    </lineage>
</organism>
<proteinExistence type="predicted"/>
<evidence type="ECO:0000256" key="1">
    <source>
        <dbReference type="SAM" id="MobiDB-lite"/>
    </source>
</evidence>
<comment type="caution">
    <text evidence="2">The sequence shown here is derived from an EMBL/GenBank/DDBJ whole genome shotgun (WGS) entry which is preliminary data.</text>
</comment>
<dbReference type="AlphaFoldDB" id="A0A5M9M839"/>
<sequence>MSIFENPATRDHASSIYSRFSHTPKLGQSASETPVPLPLSHDLPEITSLDHQIALVRGSTIALEAARTRLRCAKTDRRLSLPELREEKLRQWERQDHENRFYEECLAIFHELSASTISVSQTLALQHCFEPEKRRTVPGKHWSTREAQAENQWKGQYNVPRLGSPSSR</sequence>
<accession>A0A5M9M839</accession>
<dbReference type="EMBL" id="QUQM01000009">
    <property type="protein sequence ID" value="KAA8641670.1"/>
    <property type="molecule type" value="Genomic_DNA"/>
</dbReference>
<gene>
    <name evidence="2" type="ORF">ATNIH1004_011806</name>
</gene>
<dbReference type="OrthoDB" id="4463754at2759"/>
<dbReference type="Proteomes" id="UP000324241">
    <property type="component" value="Unassembled WGS sequence"/>
</dbReference>
<protein>
    <submittedName>
        <fullName evidence="2">Uncharacterized protein</fullName>
    </submittedName>
</protein>
<name>A0A5M9M839_9EURO</name>
<dbReference type="VEuPathDB" id="FungiDB:EYZ11_013222"/>
<dbReference type="GeneID" id="54334507"/>
<reference evidence="2 3" key="1">
    <citation type="submission" date="2019-08" db="EMBL/GenBank/DDBJ databases">
        <title>The genome sequence of a newly discovered highly antifungal drug resistant Aspergillus species, Aspergillus tanneri NIH 1004.</title>
        <authorList>
            <person name="Mounaud S."/>
            <person name="Singh I."/>
            <person name="Joardar V."/>
            <person name="Pakala S."/>
            <person name="Pakala S."/>
            <person name="Venepally P."/>
            <person name="Chung J.K."/>
            <person name="Losada L."/>
            <person name="Nierman W.C."/>
        </authorList>
    </citation>
    <scope>NUCLEOTIDE SEQUENCE [LARGE SCALE GENOMIC DNA]</scope>
    <source>
        <strain evidence="2 3">NIH1004</strain>
    </source>
</reference>
<feature type="region of interest" description="Disordered" evidence="1">
    <location>
        <begin position="139"/>
        <end position="168"/>
    </location>
</feature>
<evidence type="ECO:0000313" key="2">
    <source>
        <dbReference type="EMBL" id="KAA8641670.1"/>
    </source>
</evidence>